<proteinExistence type="predicted"/>
<evidence type="ECO:0000256" key="1">
    <source>
        <dbReference type="SAM" id="MobiDB-lite"/>
    </source>
</evidence>
<feature type="region of interest" description="Disordered" evidence="1">
    <location>
        <begin position="21"/>
        <end position="40"/>
    </location>
</feature>
<dbReference type="InterPro" id="IPR008586">
    <property type="entry name" value="DUF868_pln"/>
</dbReference>
<dbReference type="Proteomes" id="UP001346149">
    <property type="component" value="Unassembled WGS sequence"/>
</dbReference>
<evidence type="ECO:0000313" key="2">
    <source>
        <dbReference type="EMBL" id="KAK4800608.1"/>
    </source>
</evidence>
<evidence type="ECO:0000313" key="3">
    <source>
        <dbReference type="Proteomes" id="UP001346149"/>
    </source>
</evidence>
<comment type="caution">
    <text evidence="2">The sequence shown here is derived from an EMBL/GenBank/DDBJ whole genome shotgun (WGS) entry which is preliminary data.</text>
</comment>
<dbReference type="AlphaFoldDB" id="A0AAN7M1K2"/>
<gene>
    <name evidence="2" type="ORF">SAY86_021095</name>
</gene>
<protein>
    <recommendedName>
        <fullName evidence="4">DUF868 family protein</fullName>
    </recommendedName>
</protein>
<accession>A0AAN7M1K2</accession>
<dbReference type="PANTHER" id="PTHR31972:SF16">
    <property type="entry name" value="FAMILY PROTEIN, PUTATIVE (DUF868)-RELATED"/>
    <property type="match status" value="1"/>
</dbReference>
<dbReference type="PANTHER" id="PTHR31972">
    <property type="entry name" value="EXPRESSED PROTEIN"/>
    <property type="match status" value="1"/>
</dbReference>
<dbReference type="Pfam" id="PF05910">
    <property type="entry name" value="DUF868"/>
    <property type="match status" value="1"/>
</dbReference>
<evidence type="ECO:0008006" key="4">
    <source>
        <dbReference type="Google" id="ProtNLM"/>
    </source>
</evidence>
<sequence length="312" mass="34662">MRSIATCYSEHAIRVSDSYCSGPSSSSVQSSLPRSVRSMSSSGPIEITSTYRIKLSSGKQLLISLTWQASFLRQGFIIEFSDRTSREIPPGSSPRRLRKSNGSKSFQFSDTTIDVSWDLTFARYDSGPEPVSGFYVVVQADSEVVLFLGDACSYSEKRNGGGDEDGVEFALVSRREQFLGGTAYSTRVIFGGTGPARAHDVLIKCGQDDGNGSPALTVFVDGKKMFRVQRLRWNFRGNQTIFVDGLLIDTMWDVHDWFFGAGIGCAMFFFRTRSGLDSRLWLEEENLQRNEVENTEFSLMICACNSNYSPNG</sequence>
<name>A0AAN7M1K2_TRANT</name>
<keyword evidence="3" id="KW-1185">Reference proteome</keyword>
<organism evidence="2 3">
    <name type="scientific">Trapa natans</name>
    <name type="common">Water chestnut</name>
    <dbReference type="NCBI Taxonomy" id="22666"/>
    <lineage>
        <taxon>Eukaryota</taxon>
        <taxon>Viridiplantae</taxon>
        <taxon>Streptophyta</taxon>
        <taxon>Embryophyta</taxon>
        <taxon>Tracheophyta</taxon>
        <taxon>Spermatophyta</taxon>
        <taxon>Magnoliopsida</taxon>
        <taxon>eudicotyledons</taxon>
        <taxon>Gunneridae</taxon>
        <taxon>Pentapetalae</taxon>
        <taxon>rosids</taxon>
        <taxon>malvids</taxon>
        <taxon>Myrtales</taxon>
        <taxon>Lythraceae</taxon>
        <taxon>Trapa</taxon>
    </lineage>
</organism>
<dbReference type="EMBL" id="JAXQNO010000003">
    <property type="protein sequence ID" value="KAK4800608.1"/>
    <property type="molecule type" value="Genomic_DNA"/>
</dbReference>
<reference evidence="2 3" key="1">
    <citation type="journal article" date="2023" name="Hortic Res">
        <title>Pangenome of water caltrop reveals structural variations and asymmetric subgenome divergence after allopolyploidization.</title>
        <authorList>
            <person name="Zhang X."/>
            <person name="Chen Y."/>
            <person name="Wang L."/>
            <person name="Yuan Y."/>
            <person name="Fang M."/>
            <person name="Shi L."/>
            <person name="Lu R."/>
            <person name="Comes H.P."/>
            <person name="Ma Y."/>
            <person name="Chen Y."/>
            <person name="Huang G."/>
            <person name="Zhou Y."/>
            <person name="Zheng Z."/>
            <person name="Qiu Y."/>
        </authorList>
    </citation>
    <scope>NUCLEOTIDE SEQUENCE [LARGE SCALE GENOMIC DNA]</scope>
    <source>
        <strain evidence="2">F231</strain>
    </source>
</reference>